<proteinExistence type="predicted"/>
<keyword evidence="2 5" id="KW-0812">Transmembrane</keyword>
<dbReference type="GO" id="GO:0055064">
    <property type="term" value="P:chloride ion homeostasis"/>
    <property type="evidence" value="ECO:0007669"/>
    <property type="project" value="TreeGrafter"/>
</dbReference>
<keyword evidence="6" id="KW-1185">Reference proteome</keyword>
<evidence type="ECO:0000256" key="2">
    <source>
        <dbReference type="ARBA" id="ARBA00022692"/>
    </source>
</evidence>
<organism evidence="6 7">
    <name type="scientific">Parascaris equorum</name>
    <name type="common">Equine roundworm</name>
    <dbReference type="NCBI Taxonomy" id="6256"/>
    <lineage>
        <taxon>Eukaryota</taxon>
        <taxon>Metazoa</taxon>
        <taxon>Ecdysozoa</taxon>
        <taxon>Nematoda</taxon>
        <taxon>Chromadorea</taxon>
        <taxon>Rhabditida</taxon>
        <taxon>Spirurina</taxon>
        <taxon>Ascaridomorpha</taxon>
        <taxon>Ascaridoidea</taxon>
        <taxon>Ascarididae</taxon>
        <taxon>Parascaris</taxon>
    </lineage>
</organism>
<dbReference type="GO" id="GO:1990573">
    <property type="term" value="P:potassium ion import across plasma membrane"/>
    <property type="evidence" value="ECO:0007669"/>
    <property type="project" value="TreeGrafter"/>
</dbReference>
<dbReference type="GO" id="GO:0015379">
    <property type="term" value="F:potassium:chloride symporter activity"/>
    <property type="evidence" value="ECO:0007669"/>
    <property type="project" value="TreeGrafter"/>
</dbReference>
<keyword evidence="4 5" id="KW-0472">Membrane</keyword>
<dbReference type="AlphaFoldDB" id="A0A914R6G1"/>
<evidence type="ECO:0000313" key="6">
    <source>
        <dbReference type="Proteomes" id="UP000887564"/>
    </source>
</evidence>
<dbReference type="InterPro" id="IPR004842">
    <property type="entry name" value="SLC12A_fam"/>
</dbReference>
<feature type="transmembrane region" description="Helical" evidence="5">
    <location>
        <begin position="6"/>
        <end position="28"/>
    </location>
</feature>
<feature type="transmembrane region" description="Helical" evidence="5">
    <location>
        <begin position="40"/>
        <end position="62"/>
    </location>
</feature>
<evidence type="ECO:0000256" key="1">
    <source>
        <dbReference type="ARBA" id="ARBA00004141"/>
    </source>
</evidence>
<reference evidence="7" key="1">
    <citation type="submission" date="2022-11" db="UniProtKB">
        <authorList>
            <consortium name="WormBaseParasite"/>
        </authorList>
    </citation>
    <scope>IDENTIFICATION</scope>
</reference>
<protein>
    <submittedName>
        <fullName evidence="7">Amino acid permease/ SLC12A domain-containing protein</fullName>
    </submittedName>
</protein>
<comment type="subcellular location">
    <subcellularLocation>
        <location evidence="1">Membrane</location>
        <topology evidence="1">Multi-pass membrane protein</topology>
    </subcellularLocation>
</comment>
<evidence type="ECO:0000313" key="7">
    <source>
        <dbReference type="WBParaSite" id="PEQ_0000026101-mRNA-1"/>
    </source>
</evidence>
<keyword evidence="3 5" id="KW-1133">Transmembrane helix</keyword>
<accession>A0A914R6G1</accession>
<dbReference type="GO" id="GO:0016020">
    <property type="term" value="C:membrane"/>
    <property type="evidence" value="ECO:0007669"/>
    <property type="project" value="UniProtKB-SubCell"/>
</dbReference>
<evidence type="ECO:0000256" key="5">
    <source>
        <dbReference type="SAM" id="Phobius"/>
    </source>
</evidence>
<name>A0A914R6G1_PAREQ</name>
<sequence>GTAGIANAVLLLIICTTLALIPVFSAIGICERCQIQSGGIYFLISHVLGGQIGGAVGLMYAFGQLLDTESLQIFRLASTHYLFSWDDAHITCTMCTLKRGETKSIAKLFDTDDTKIVKLVAAATLLVLTAIFEVDAFH</sequence>
<dbReference type="PANTHER" id="PTHR11827:SF6">
    <property type="entry name" value="SOLUTE CARRIER FAMILY 12 MEMBER 8"/>
    <property type="match status" value="1"/>
</dbReference>
<dbReference type="GO" id="GO:0006884">
    <property type="term" value="P:cell volume homeostasis"/>
    <property type="evidence" value="ECO:0007669"/>
    <property type="project" value="TreeGrafter"/>
</dbReference>
<dbReference type="WBParaSite" id="PEQ_0000026101-mRNA-1">
    <property type="protein sequence ID" value="PEQ_0000026101-mRNA-1"/>
    <property type="gene ID" value="PEQ_0000026101"/>
</dbReference>
<dbReference type="GO" id="GO:0055075">
    <property type="term" value="P:potassium ion homeostasis"/>
    <property type="evidence" value="ECO:0007669"/>
    <property type="project" value="TreeGrafter"/>
</dbReference>
<dbReference type="Gene3D" id="1.20.1740.10">
    <property type="entry name" value="Amino acid/polyamine transporter I"/>
    <property type="match status" value="1"/>
</dbReference>
<evidence type="ECO:0000256" key="3">
    <source>
        <dbReference type="ARBA" id="ARBA00022989"/>
    </source>
</evidence>
<evidence type="ECO:0000256" key="4">
    <source>
        <dbReference type="ARBA" id="ARBA00023136"/>
    </source>
</evidence>
<dbReference type="PANTHER" id="PTHR11827">
    <property type="entry name" value="SOLUTE CARRIER FAMILY 12, CATION COTRANSPORTERS"/>
    <property type="match status" value="1"/>
</dbReference>
<dbReference type="Proteomes" id="UP000887564">
    <property type="component" value="Unplaced"/>
</dbReference>